<keyword evidence="1" id="KW-1133">Transmembrane helix</keyword>
<protein>
    <submittedName>
        <fullName evidence="2">DUF3397 family protein</fullName>
    </submittedName>
</protein>
<feature type="transmembrane region" description="Helical" evidence="1">
    <location>
        <begin position="6"/>
        <end position="25"/>
    </location>
</feature>
<dbReference type="RefSeq" id="WP_369941253.1">
    <property type="nucleotide sequence ID" value="NZ_JBCLUF010000009.1"/>
</dbReference>
<feature type="transmembrane region" description="Helical" evidence="1">
    <location>
        <begin position="64"/>
        <end position="84"/>
    </location>
</feature>
<organism evidence="2 3">
    <name type="scientific">Ligilactobacillus faecis</name>
    <dbReference type="NCBI Taxonomy" id="762833"/>
    <lineage>
        <taxon>Bacteria</taxon>
        <taxon>Bacillati</taxon>
        <taxon>Bacillota</taxon>
        <taxon>Bacilli</taxon>
        <taxon>Lactobacillales</taxon>
        <taxon>Lactobacillaceae</taxon>
        <taxon>Ligilactobacillus</taxon>
    </lineage>
</organism>
<dbReference type="Pfam" id="PF11877">
    <property type="entry name" value="DUF3397"/>
    <property type="match status" value="1"/>
</dbReference>
<evidence type="ECO:0000256" key="1">
    <source>
        <dbReference type="SAM" id="Phobius"/>
    </source>
</evidence>
<keyword evidence="3" id="KW-1185">Reference proteome</keyword>
<evidence type="ECO:0000313" key="2">
    <source>
        <dbReference type="EMBL" id="MEY8661995.1"/>
    </source>
</evidence>
<comment type="caution">
    <text evidence="2">The sequence shown here is derived from an EMBL/GenBank/DDBJ whole genome shotgun (WGS) entry which is preliminary data.</text>
</comment>
<evidence type="ECO:0000313" key="3">
    <source>
        <dbReference type="Proteomes" id="UP001565236"/>
    </source>
</evidence>
<sequence length="125" mass="14513">MLKSLTSWYVEFVILVIIWIILGVVKQKFPQLWPKKVLILDVMLVFIVFGLHSVSVAWTGLSILPFMAFAASAYGLVLTLYLIYTEDDFRFKRFFVTYWRTLDIIGIGAYFIMIFIQSAKFLGII</sequence>
<name>A0ABV4DNG0_9LACO</name>
<reference evidence="2 3" key="1">
    <citation type="submission" date="2024-03" db="EMBL/GenBank/DDBJ databases">
        <title>Mouse gut bacterial collection (mGBC) of GemPharmatech.</title>
        <authorList>
            <person name="He Y."/>
            <person name="Dong L."/>
            <person name="Wu D."/>
            <person name="Gao X."/>
            <person name="Lin Z."/>
        </authorList>
    </citation>
    <scope>NUCLEOTIDE SEQUENCE [LARGE SCALE GENOMIC DNA]</scope>
    <source>
        <strain evidence="2 3">15-30</strain>
    </source>
</reference>
<feature type="transmembrane region" description="Helical" evidence="1">
    <location>
        <begin position="96"/>
        <end position="116"/>
    </location>
</feature>
<dbReference type="InterPro" id="IPR024515">
    <property type="entry name" value="DUF3397"/>
</dbReference>
<dbReference type="EMBL" id="JBCLUF010000009">
    <property type="protein sequence ID" value="MEY8661995.1"/>
    <property type="molecule type" value="Genomic_DNA"/>
</dbReference>
<accession>A0ABV4DNG0</accession>
<keyword evidence="1" id="KW-0472">Membrane</keyword>
<gene>
    <name evidence="2" type="ORF">AALT52_03695</name>
</gene>
<keyword evidence="1" id="KW-0812">Transmembrane</keyword>
<feature type="transmembrane region" description="Helical" evidence="1">
    <location>
        <begin position="37"/>
        <end position="58"/>
    </location>
</feature>
<dbReference type="Proteomes" id="UP001565236">
    <property type="component" value="Unassembled WGS sequence"/>
</dbReference>
<proteinExistence type="predicted"/>